<dbReference type="EC" id="5.1.3.14" evidence="3"/>
<dbReference type="Pfam" id="PF02350">
    <property type="entry name" value="Epimerase_2"/>
    <property type="match status" value="1"/>
</dbReference>
<reference evidence="4" key="1">
    <citation type="submission" date="2014-09" db="EMBL/GenBank/DDBJ databases">
        <title>Vibrio variabilis JCM 19239. (C206) whole genome shotgun sequence.</title>
        <authorList>
            <person name="Sawabe T."/>
            <person name="Meirelles P."/>
            <person name="Nakanishi M."/>
            <person name="Sayaka M."/>
            <person name="Hattori M."/>
            <person name="Ohkuma M."/>
        </authorList>
    </citation>
    <scope>NUCLEOTIDE SEQUENCE [LARGE SCALE GENOMIC DNA]</scope>
    <source>
        <strain evidence="4">JCM 19239</strain>
    </source>
</reference>
<dbReference type="SUPFAM" id="SSF53756">
    <property type="entry name" value="UDP-Glycosyltransferase/glycogen phosphorylase"/>
    <property type="match status" value="1"/>
</dbReference>
<evidence type="ECO:0000313" key="4">
    <source>
        <dbReference type="Proteomes" id="UP000029223"/>
    </source>
</evidence>
<dbReference type="EMBL" id="BBMS01000030">
    <property type="protein sequence ID" value="GAL27524.1"/>
    <property type="molecule type" value="Genomic_DNA"/>
</dbReference>
<dbReference type="GO" id="GO:0008761">
    <property type="term" value="F:UDP-N-acetylglucosamine 2-epimerase activity"/>
    <property type="evidence" value="ECO:0007669"/>
    <property type="project" value="UniProtKB-EC"/>
</dbReference>
<proteinExistence type="inferred from homology"/>
<evidence type="ECO:0000256" key="1">
    <source>
        <dbReference type="RuleBase" id="RU003513"/>
    </source>
</evidence>
<organism evidence="3 4">
    <name type="scientific">Vibrio variabilis</name>
    <dbReference type="NCBI Taxonomy" id="990271"/>
    <lineage>
        <taxon>Bacteria</taxon>
        <taxon>Pseudomonadati</taxon>
        <taxon>Pseudomonadota</taxon>
        <taxon>Gammaproteobacteria</taxon>
        <taxon>Vibrionales</taxon>
        <taxon>Vibrionaceae</taxon>
        <taxon>Vibrio</taxon>
    </lineage>
</organism>
<dbReference type="Proteomes" id="UP000029223">
    <property type="component" value="Unassembled WGS sequence"/>
</dbReference>
<protein>
    <submittedName>
        <fullName evidence="3">UDP-N-acetylglucosamine 2-epimerase</fullName>
        <ecNumber evidence="3">5.1.3.14</ecNumber>
    </submittedName>
</protein>
<comment type="caution">
    <text evidence="3">The sequence shown here is derived from an EMBL/GenBank/DDBJ whole genome shotgun (WGS) entry which is preliminary data.</text>
</comment>
<name>A0ABQ0JFJ5_9VIBR</name>
<sequence>MQQDPHFKVFPSLRFEYFLTLLFHSEFIIGNSSAGIREAPYYRIPTIDIGTRQLNRAQLKSIVHADYDKASIKEQIETIENIENHDLNSTGSNFFGRGNSDRLFLEILDSGLLWKLGCQKQFQEAHYD</sequence>
<accession>A0ABQ0JFJ5</accession>
<comment type="similarity">
    <text evidence="1">Belongs to the UDP-N-acetylglucosamine 2-epimerase family.</text>
</comment>
<keyword evidence="4" id="KW-1185">Reference proteome</keyword>
<keyword evidence="1 3" id="KW-0413">Isomerase</keyword>
<feature type="domain" description="UDP-N-acetylglucosamine 2-epimerase" evidence="2">
    <location>
        <begin position="5"/>
        <end position="108"/>
    </location>
</feature>
<evidence type="ECO:0000313" key="3">
    <source>
        <dbReference type="EMBL" id="GAL27524.1"/>
    </source>
</evidence>
<dbReference type="InterPro" id="IPR003331">
    <property type="entry name" value="UDP_GlcNAc_Epimerase_2_dom"/>
</dbReference>
<evidence type="ECO:0000259" key="2">
    <source>
        <dbReference type="Pfam" id="PF02350"/>
    </source>
</evidence>
<gene>
    <name evidence="3" type="ORF">JCM19239_2486</name>
</gene>
<dbReference type="Gene3D" id="3.40.50.2000">
    <property type="entry name" value="Glycogen Phosphorylase B"/>
    <property type="match status" value="1"/>
</dbReference>